<dbReference type="EMBL" id="GBRH01249202">
    <property type="protein sequence ID" value="JAD48693.1"/>
    <property type="molecule type" value="Transcribed_RNA"/>
</dbReference>
<reference evidence="2" key="1">
    <citation type="submission" date="2014-09" db="EMBL/GenBank/DDBJ databases">
        <authorList>
            <person name="Magalhaes I.L.F."/>
            <person name="Oliveira U."/>
            <person name="Santos F.R."/>
            <person name="Vidigal T.H.D.A."/>
            <person name="Brescovit A.D."/>
            <person name="Santos A.J."/>
        </authorList>
    </citation>
    <scope>NUCLEOTIDE SEQUENCE</scope>
    <source>
        <tissue evidence="2">Shoot tissue taken approximately 20 cm above the soil surface</tissue>
    </source>
</reference>
<accession>A0A0A9AFP6</accession>
<reference evidence="2" key="2">
    <citation type="journal article" date="2015" name="Data Brief">
        <title>Shoot transcriptome of the giant reed, Arundo donax.</title>
        <authorList>
            <person name="Barrero R.A."/>
            <person name="Guerrero F.D."/>
            <person name="Moolhuijzen P."/>
            <person name="Goolsby J.A."/>
            <person name="Tidwell J."/>
            <person name="Bellgard S.E."/>
            <person name="Bellgard M.I."/>
        </authorList>
    </citation>
    <scope>NUCLEOTIDE SEQUENCE</scope>
    <source>
        <tissue evidence="2">Shoot tissue taken approximately 20 cm above the soil surface</tissue>
    </source>
</reference>
<evidence type="ECO:0000256" key="1">
    <source>
        <dbReference type="SAM" id="MobiDB-lite"/>
    </source>
</evidence>
<organism evidence="2">
    <name type="scientific">Arundo donax</name>
    <name type="common">Giant reed</name>
    <name type="synonym">Donax arundinaceus</name>
    <dbReference type="NCBI Taxonomy" id="35708"/>
    <lineage>
        <taxon>Eukaryota</taxon>
        <taxon>Viridiplantae</taxon>
        <taxon>Streptophyta</taxon>
        <taxon>Embryophyta</taxon>
        <taxon>Tracheophyta</taxon>
        <taxon>Spermatophyta</taxon>
        <taxon>Magnoliopsida</taxon>
        <taxon>Liliopsida</taxon>
        <taxon>Poales</taxon>
        <taxon>Poaceae</taxon>
        <taxon>PACMAD clade</taxon>
        <taxon>Arundinoideae</taxon>
        <taxon>Arundineae</taxon>
        <taxon>Arundo</taxon>
    </lineage>
</organism>
<sequence>MVSNSSTATTHNRTSGKRMNFMSQLSKSSVR</sequence>
<protein>
    <submittedName>
        <fullName evidence="2">Uncharacterized protein</fullName>
    </submittedName>
</protein>
<dbReference type="AlphaFoldDB" id="A0A0A9AFP6"/>
<name>A0A0A9AFP6_ARUDO</name>
<evidence type="ECO:0000313" key="2">
    <source>
        <dbReference type="EMBL" id="JAD48693.1"/>
    </source>
</evidence>
<feature type="region of interest" description="Disordered" evidence="1">
    <location>
        <begin position="1"/>
        <end position="31"/>
    </location>
</feature>
<feature type="compositionally biased region" description="Polar residues" evidence="1">
    <location>
        <begin position="21"/>
        <end position="31"/>
    </location>
</feature>
<feature type="compositionally biased region" description="Polar residues" evidence="1">
    <location>
        <begin position="1"/>
        <end position="13"/>
    </location>
</feature>
<proteinExistence type="predicted"/>